<dbReference type="PROSITE" id="PS01229">
    <property type="entry name" value="COF_2"/>
    <property type="match status" value="1"/>
</dbReference>
<sequence length="271" mass="30400">MHSRYKMIVSDMDDTLLTSHHTLSKATEEHLLELQQQGYYVVLASGRPTEGMFEVADKLQLDHYQSHIISYNGSVTMRYHDRKVVDATSISKDNFDEIIDFCRAQELFILTYVDGEIVYEGQHEYMNIESELTGLPMRKVHDLKEDVTVSVPKVMGVDYVARITTARQQLGETFNSEIDLTTSKPYFLEFVPSGVSKGNAIRRLAQDLGIAMSEVIAFGDSINDISMIEAAGQGIAMDNARDEVKNIANQTTLSNDEDGIVHALKAILVEE</sequence>
<dbReference type="SFLD" id="SFLDG01140">
    <property type="entry name" value="C2.B:_Phosphomannomutase_and_P"/>
    <property type="match status" value="1"/>
</dbReference>
<dbReference type="AlphaFoldDB" id="A0A2K4FEU4"/>
<dbReference type="SUPFAM" id="SSF56784">
    <property type="entry name" value="HAD-like"/>
    <property type="match status" value="1"/>
</dbReference>
<evidence type="ECO:0000313" key="2">
    <source>
        <dbReference type="Proteomes" id="UP000242712"/>
    </source>
</evidence>
<name>A0A2K4FEU4_9STAP</name>
<dbReference type="PANTHER" id="PTHR10000:SF8">
    <property type="entry name" value="HAD SUPERFAMILY HYDROLASE-LIKE, TYPE 3"/>
    <property type="match status" value="1"/>
</dbReference>
<dbReference type="Gene3D" id="3.40.50.1000">
    <property type="entry name" value="HAD superfamily/HAD-like"/>
    <property type="match status" value="1"/>
</dbReference>
<dbReference type="NCBIfam" id="TIGR01484">
    <property type="entry name" value="HAD-SF-IIB"/>
    <property type="match status" value="1"/>
</dbReference>
<keyword evidence="1" id="KW-0378">Hydrolase</keyword>
<gene>
    <name evidence="1" type="ORF">CD039_03850</name>
</gene>
<dbReference type="Proteomes" id="UP000242712">
    <property type="component" value="Unassembled WGS sequence"/>
</dbReference>
<dbReference type="RefSeq" id="WP_103371195.1">
    <property type="nucleotide sequence ID" value="NZ_CBCRVO010000001.1"/>
</dbReference>
<organism evidence="1 2">
    <name type="scientific">Staphylococcus argensis</name>
    <dbReference type="NCBI Taxonomy" id="1607738"/>
    <lineage>
        <taxon>Bacteria</taxon>
        <taxon>Bacillati</taxon>
        <taxon>Bacillota</taxon>
        <taxon>Bacilli</taxon>
        <taxon>Bacillales</taxon>
        <taxon>Staphylococcaceae</taxon>
        <taxon>Staphylococcus</taxon>
    </lineage>
</organism>
<keyword evidence="2" id="KW-1185">Reference proteome</keyword>
<evidence type="ECO:0000313" key="1">
    <source>
        <dbReference type="EMBL" id="POA09890.1"/>
    </source>
</evidence>
<dbReference type="GO" id="GO:0005829">
    <property type="term" value="C:cytosol"/>
    <property type="evidence" value="ECO:0007669"/>
    <property type="project" value="TreeGrafter"/>
</dbReference>
<proteinExistence type="predicted"/>
<protein>
    <submittedName>
        <fullName evidence="1">Cof-type HAD-IIB family hydrolase</fullName>
    </submittedName>
</protein>
<dbReference type="Gene3D" id="3.30.1240.10">
    <property type="match status" value="1"/>
</dbReference>
<dbReference type="InterPro" id="IPR006379">
    <property type="entry name" value="HAD-SF_hydro_IIB"/>
</dbReference>
<dbReference type="InterPro" id="IPR036412">
    <property type="entry name" value="HAD-like_sf"/>
</dbReference>
<reference evidence="1 2" key="1">
    <citation type="submission" date="2017-08" db="EMBL/GenBank/DDBJ databases">
        <title>Draft genome sequences of 64 type strains of genus Staph aureus.</title>
        <authorList>
            <person name="Cole K."/>
            <person name="Golubchik T."/>
            <person name="Russell J."/>
            <person name="Foster D."/>
            <person name="Llewelyn M."/>
            <person name="Wilson D."/>
            <person name="Crook D."/>
            <person name="Paul J."/>
        </authorList>
    </citation>
    <scope>NUCLEOTIDE SEQUENCE [LARGE SCALE GENOMIC DNA]</scope>
    <source>
        <strain evidence="1 2">DSM 29875</strain>
    </source>
</reference>
<dbReference type="InterPro" id="IPR000150">
    <property type="entry name" value="Cof"/>
</dbReference>
<comment type="caution">
    <text evidence="1">The sequence shown here is derived from an EMBL/GenBank/DDBJ whole genome shotgun (WGS) entry which is preliminary data.</text>
</comment>
<dbReference type="GO" id="GO:0000287">
    <property type="term" value="F:magnesium ion binding"/>
    <property type="evidence" value="ECO:0007669"/>
    <property type="project" value="TreeGrafter"/>
</dbReference>
<dbReference type="Pfam" id="PF08282">
    <property type="entry name" value="Hydrolase_3"/>
    <property type="match status" value="1"/>
</dbReference>
<dbReference type="OrthoDB" id="9790031at2"/>
<dbReference type="PANTHER" id="PTHR10000">
    <property type="entry name" value="PHOSPHOSERINE PHOSPHATASE"/>
    <property type="match status" value="1"/>
</dbReference>
<dbReference type="GO" id="GO:0016791">
    <property type="term" value="F:phosphatase activity"/>
    <property type="evidence" value="ECO:0007669"/>
    <property type="project" value="UniProtKB-ARBA"/>
</dbReference>
<dbReference type="NCBIfam" id="TIGR00099">
    <property type="entry name" value="Cof-subfamily"/>
    <property type="match status" value="1"/>
</dbReference>
<dbReference type="CDD" id="cd07516">
    <property type="entry name" value="HAD_Pase"/>
    <property type="match status" value="1"/>
</dbReference>
<dbReference type="EMBL" id="PPPX01000001">
    <property type="protein sequence ID" value="POA09890.1"/>
    <property type="molecule type" value="Genomic_DNA"/>
</dbReference>
<accession>A0A2K4FEU4</accession>
<dbReference type="SFLD" id="SFLDG01144">
    <property type="entry name" value="C2.B.4:_PGP_Like"/>
    <property type="match status" value="1"/>
</dbReference>
<dbReference type="GeneID" id="98297475"/>
<dbReference type="SFLD" id="SFLDS00003">
    <property type="entry name" value="Haloacid_Dehalogenase"/>
    <property type="match status" value="1"/>
</dbReference>
<dbReference type="InterPro" id="IPR023214">
    <property type="entry name" value="HAD_sf"/>
</dbReference>